<evidence type="ECO:0000256" key="2">
    <source>
        <dbReference type="SAM" id="Phobius"/>
    </source>
</evidence>
<proteinExistence type="predicted"/>
<evidence type="ECO:0000313" key="4">
    <source>
        <dbReference type="Proteomes" id="UP000553193"/>
    </source>
</evidence>
<feature type="region of interest" description="Disordered" evidence="1">
    <location>
        <begin position="1"/>
        <end position="98"/>
    </location>
</feature>
<dbReference type="Proteomes" id="UP000553193">
    <property type="component" value="Unassembled WGS sequence"/>
</dbReference>
<dbReference type="EMBL" id="JACIDJ010000004">
    <property type="protein sequence ID" value="MBB3899161.1"/>
    <property type="molecule type" value="Genomic_DNA"/>
</dbReference>
<keyword evidence="2" id="KW-0812">Transmembrane</keyword>
<name>A0A840ADE4_9PROT</name>
<comment type="caution">
    <text evidence="3">The sequence shown here is derived from an EMBL/GenBank/DDBJ whole genome shotgun (WGS) entry which is preliminary data.</text>
</comment>
<dbReference type="AlphaFoldDB" id="A0A840ADE4"/>
<sequence length="126" mass="12966">MTGTNDLPRHNDPTEINPRPRPTAAATAAPNVTHLRRDIEAGATGDKLPMLDPAASPLGTDDEAGGTSPTTAEVAAARAAERGTESASRGVGGRTGPNPARVPLLLALAVLLAGTALYFSFTTPWW</sequence>
<keyword evidence="2" id="KW-0472">Membrane</keyword>
<accession>A0A840ADE4</accession>
<evidence type="ECO:0000256" key="1">
    <source>
        <dbReference type="SAM" id="MobiDB-lite"/>
    </source>
</evidence>
<keyword evidence="2" id="KW-1133">Transmembrane helix</keyword>
<feature type="compositionally biased region" description="Low complexity" evidence="1">
    <location>
        <begin position="68"/>
        <end position="78"/>
    </location>
</feature>
<reference evidence="3 4" key="1">
    <citation type="submission" date="2020-08" db="EMBL/GenBank/DDBJ databases">
        <title>Genomic Encyclopedia of Type Strains, Phase IV (KMG-IV): sequencing the most valuable type-strain genomes for metagenomic binning, comparative biology and taxonomic classification.</title>
        <authorList>
            <person name="Goeker M."/>
        </authorList>
    </citation>
    <scope>NUCLEOTIDE SEQUENCE [LARGE SCALE GENOMIC DNA]</scope>
    <source>
        <strain evidence="3 4">DSM 19979</strain>
    </source>
</reference>
<keyword evidence="4" id="KW-1185">Reference proteome</keyword>
<organism evidence="3 4">
    <name type="scientific">Roseococcus suduntuyensis</name>
    <dbReference type="NCBI Taxonomy" id="455361"/>
    <lineage>
        <taxon>Bacteria</taxon>
        <taxon>Pseudomonadati</taxon>
        <taxon>Pseudomonadota</taxon>
        <taxon>Alphaproteobacteria</taxon>
        <taxon>Acetobacterales</taxon>
        <taxon>Roseomonadaceae</taxon>
        <taxon>Roseococcus</taxon>
    </lineage>
</organism>
<evidence type="ECO:0000313" key="3">
    <source>
        <dbReference type="EMBL" id="MBB3899161.1"/>
    </source>
</evidence>
<gene>
    <name evidence="3" type="ORF">GGQ83_002609</name>
</gene>
<protein>
    <submittedName>
        <fullName evidence="3">Uncharacterized protein</fullName>
    </submittedName>
</protein>
<dbReference type="RefSeq" id="WP_184384678.1">
    <property type="nucleotide sequence ID" value="NZ_JACIDJ010000004.1"/>
</dbReference>
<feature type="transmembrane region" description="Helical" evidence="2">
    <location>
        <begin position="102"/>
        <end position="121"/>
    </location>
</feature>